<dbReference type="InterPro" id="IPR016166">
    <property type="entry name" value="FAD-bd_PCMH"/>
</dbReference>
<dbReference type="RefSeq" id="WP_124704075.1">
    <property type="nucleotide sequence ID" value="NZ_BGOW01000007.1"/>
</dbReference>
<dbReference type="AlphaFoldDB" id="A0A401JCF6"/>
<dbReference type="Gene3D" id="3.30.465.10">
    <property type="match status" value="1"/>
</dbReference>
<evidence type="ECO:0000259" key="6">
    <source>
        <dbReference type="PROSITE" id="PS51085"/>
    </source>
</evidence>
<comment type="caution">
    <text evidence="8">The sequence shown here is derived from an EMBL/GenBank/DDBJ whole genome shotgun (WGS) entry which is preliminary data.</text>
</comment>
<evidence type="ECO:0000256" key="5">
    <source>
        <dbReference type="ARBA" id="ARBA00023004"/>
    </source>
</evidence>
<dbReference type="InterPro" id="IPR012675">
    <property type="entry name" value="Beta-grasp_dom_sf"/>
</dbReference>
<dbReference type="Pfam" id="PF00111">
    <property type="entry name" value="Fer2"/>
    <property type="match status" value="1"/>
</dbReference>
<evidence type="ECO:0000256" key="2">
    <source>
        <dbReference type="ARBA" id="ARBA00022723"/>
    </source>
</evidence>
<evidence type="ECO:0000256" key="3">
    <source>
        <dbReference type="ARBA" id="ARBA00022827"/>
    </source>
</evidence>
<feature type="domain" description="2Fe-2S ferredoxin-type" evidence="6">
    <location>
        <begin position="6"/>
        <end position="91"/>
    </location>
</feature>
<dbReference type="InterPro" id="IPR036318">
    <property type="entry name" value="FAD-bd_PCMH-like_sf"/>
</dbReference>
<dbReference type="Pfam" id="PF01799">
    <property type="entry name" value="Fer2_2"/>
    <property type="match status" value="1"/>
</dbReference>
<dbReference type="PROSITE" id="PS51387">
    <property type="entry name" value="FAD_PCMH"/>
    <property type="match status" value="1"/>
</dbReference>
<dbReference type="InterPro" id="IPR002346">
    <property type="entry name" value="Mopterin_DH_FAD-bd"/>
</dbReference>
<evidence type="ECO:0000259" key="7">
    <source>
        <dbReference type="PROSITE" id="PS51387"/>
    </source>
</evidence>
<evidence type="ECO:0000313" key="9">
    <source>
        <dbReference type="Proteomes" id="UP000286806"/>
    </source>
</evidence>
<keyword evidence="1" id="KW-0285">Flavoprotein</keyword>
<dbReference type="PROSITE" id="PS51085">
    <property type="entry name" value="2FE2S_FER_2"/>
    <property type="match status" value="1"/>
</dbReference>
<dbReference type="NCBIfam" id="TIGR02963">
    <property type="entry name" value="xanthine_xdhA"/>
    <property type="match status" value="1"/>
</dbReference>
<reference evidence="8 9" key="1">
    <citation type="journal article" date="2019" name="Front. Microbiol.">
        <title>Genomes of Neutrophilic Sulfur-Oxidizing Chemolithoautotrophs Representing 9 Proteobacterial Species From 8 Genera.</title>
        <authorList>
            <person name="Watanabe T."/>
            <person name="Kojima H."/>
            <person name="Umezawa K."/>
            <person name="Hori C."/>
            <person name="Takasuka T.E."/>
            <person name="Kato Y."/>
            <person name="Fukui M."/>
        </authorList>
    </citation>
    <scope>NUCLEOTIDE SEQUENCE [LARGE SCALE GENOMIC DNA]</scope>
    <source>
        <strain evidence="8 9">TTN</strain>
    </source>
</reference>
<dbReference type="SMART" id="SM01092">
    <property type="entry name" value="CO_deh_flav_C"/>
    <property type="match status" value="1"/>
</dbReference>
<dbReference type="InterPro" id="IPR016167">
    <property type="entry name" value="FAD-bd_PCMH_sub1"/>
</dbReference>
<dbReference type="Gene3D" id="3.30.390.50">
    <property type="entry name" value="CO dehydrogenase flavoprotein, C-terminal domain"/>
    <property type="match status" value="1"/>
</dbReference>
<keyword evidence="5" id="KW-0408">Iron</keyword>
<name>A0A401JCF6_9PROT</name>
<dbReference type="GO" id="GO:0051537">
    <property type="term" value="F:2 iron, 2 sulfur cluster binding"/>
    <property type="evidence" value="ECO:0007669"/>
    <property type="project" value="InterPro"/>
</dbReference>
<dbReference type="InterPro" id="IPR005107">
    <property type="entry name" value="CO_DH_flav_C"/>
</dbReference>
<protein>
    <submittedName>
        <fullName evidence="8">Xanthine dehydrogenase, iron-sulfur cluster and FAD-binding subunit A</fullName>
    </submittedName>
</protein>
<dbReference type="Gene3D" id="3.10.20.30">
    <property type="match status" value="1"/>
</dbReference>
<dbReference type="SUPFAM" id="SSF56176">
    <property type="entry name" value="FAD-binding/transporter-associated domain-like"/>
    <property type="match status" value="1"/>
</dbReference>
<dbReference type="InterPro" id="IPR036010">
    <property type="entry name" value="2Fe-2S_ferredoxin-like_sf"/>
</dbReference>
<gene>
    <name evidence="8" type="ORF">SFMTTN_1053</name>
</gene>
<feature type="domain" description="FAD-binding PCMH-type" evidence="7">
    <location>
        <begin position="195"/>
        <end position="369"/>
    </location>
</feature>
<dbReference type="GO" id="GO:0071949">
    <property type="term" value="F:FAD binding"/>
    <property type="evidence" value="ECO:0007669"/>
    <property type="project" value="InterPro"/>
</dbReference>
<dbReference type="InterPro" id="IPR036884">
    <property type="entry name" value="2Fe-2S-bd_dom_sf"/>
</dbReference>
<dbReference type="PIRSF" id="PIRSF036557">
    <property type="entry name" value="XdhA_RC"/>
    <property type="match status" value="1"/>
</dbReference>
<keyword evidence="3" id="KW-0274">FAD</keyword>
<dbReference type="InterPro" id="IPR014307">
    <property type="entry name" value="Xanthine_DH_ssu"/>
</dbReference>
<dbReference type="Gene3D" id="3.30.43.10">
    <property type="entry name" value="Uridine Diphospho-n-acetylenolpyruvylglucosamine Reductase, domain 2"/>
    <property type="match status" value="1"/>
</dbReference>
<keyword evidence="4" id="KW-0560">Oxidoreductase</keyword>
<dbReference type="EMBL" id="BGOW01000007">
    <property type="protein sequence ID" value="GBL45246.1"/>
    <property type="molecule type" value="Genomic_DNA"/>
</dbReference>
<dbReference type="SUPFAM" id="SSF54292">
    <property type="entry name" value="2Fe-2S ferredoxin-like"/>
    <property type="match status" value="1"/>
</dbReference>
<dbReference type="OrthoDB" id="9179439at2"/>
<evidence type="ECO:0000256" key="1">
    <source>
        <dbReference type="ARBA" id="ARBA00022630"/>
    </source>
</evidence>
<dbReference type="SUPFAM" id="SSF47741">
    <property type="entry name" value="CO dehydrogenase ISP C-domain like"/>
    <property type="match status" value="1"/>
</dbReference>
<sequence length="492" mass="53239">MDADDNGIRFVLDGEVIKARGVPPTTTLLQYLRDTLGRTGTKEGCAEGDCGACTVVLGELEGEKIAYRAVNSCIRFLPTVDGKEVVTVESLSRNDAPLHPVQQAMVDHHASQCGFCSPGFVMALFDVYLNQPGARRAQIMDALAGNLCRCTGYRPIIEAGCRLNDYAAPASWSQTDAQDESRKQRLRALQRTDSLRLNGDASFHAPRSLDELAQNYLRHPDALLLAGGTDIGLWVTKQLRALPSLIYLGEVTELKRINETNATLEIGAAVCLADAYAALVVHYPMLDELYRRFASPPIRNSGTLCGNLANGSPIGDSMPILIALGAILKLRRGTETRALALEDLYLGYQEKALQPGEFVEAVSVPLPMQGRIVASYKISKRVDQDISAVCGAYVLDIDNGHIIAARIAYGGMAATPKRAVQTETMLTGQAWSPSSIEAALPGIAQDFAPLSDMRASAAYRLKVAQNLLKRLYLEHAESTTLCRVEKVCGVSS</sequence>
<dbReference type="SUPFAM" id="SSF55447">
    <property type="entry name" value="CO dehydrogenase flavoprotein C-terminal domain-like"/>
    <property type="match status" value="1"/>
</dbReference>
<dbReference type="GO" id="GO:0004854">
    <property type="term" value="F:xanthine dehydrogenase activity"/>
    <property type="evidence" value="ECO:0007669"/>
    <property type="project" value="InterPro"/>
</dbReference>
<evidence type="ECO:0000313" key="8">
    <source>
        <dbReference type="EMBL" id="GBL45246.1"/>
    </source>
</evidence>
<dbReference type="Proteomes" id="UP000286806">
    <property type="component" value="Unassembled WGS sequence"/>
</dbReference>
<dbReference type="GO" id="GO:0005506">
    <property type="term" value="F:iron ion binding"/>
    <property type="evidence" value="ECO:0007669"/>
    <property type="project" value="InterPro"/>
</dbReference>
<dbReference type="InterPro" id="IPR016208">
    <property type="entry name" value="Ald_Oxase/xanthine_DH-like"/>
</dbReference>
<dbReference type="InterPro" id="IPR002888">
    <property type="entry name" value="2Fe-2S-bd"/>
</dbReference>
<dbReference type="InterPro" id="IPR006058">
    <property type="entry name" value="2Fe2S_fd_BS"/>
</dbReference>
<dbReference type="PANTHER" id="PTHR45444">
    <property type="entry name" value="XANTHINE DEHYDROGENASE"/>
    <property type="match status" value="1"/>
</dbReference>
<dbReference type="CDD" id="cd00207">
    <property type="entry name" value="fer2"/>
    <property type="match status" value="1"/>
</dbReference>
<dbReference type="Gene3D" id="1.10.150.120">
    <property type="entry name" value="[2Fe-2S]-binding domain"/>
    <property type="match status" value="1"/>
</dbReference>
<organism evidence="8 9">
    <name type="scientific">Sulfuriferula multivorans</name>
    <dbReference type="NCBI Taxonomy" id="1559896"/>
    <lineage>
        <taxon>Bacteria</taxon>
        <taxon>Pseudomonadati</taxon>
        <taxon>Pseudomonadota</taxon>
        <taxon>Betaproteobacteria</taxon>
        <taxon>Nitrosomonadales</taxon>
        <taxon>Sulfuricellaceae</taxon>
        <taxon>Sulfuriferula</taxon>
    </lineage>
</organism>
<dbReference type="InterPro" id="IPR036683">
    <property type="entry name" value="CO_DH_flav_C_dom_sf"/>
</dbReference>
<dbReference type="Pfam" id="PF03450">
    <property type="entry name" value="CO_deh_flav_C"/>
    <property type="match status" value="1"/>
</dbReference>
<keyword evidence="2" id="KW-0479">Metal-binding</keyword>
<keyword evidence="9" id="KW-1185">Reference proteome</keyword>
<proteinExistence type="predicted"/>
<dbReference type="Pfam" id="PF00941">
    <property type="entry name" value="FAD_binding_5"/>
    <property type="match status" value="1"/>
</dbReference>
<dbReference type="InterPro" id="IPR016169">
    <property type="entry name" value="FAD-bd_PCMH_sub2"/>
</dbReference>
<dbReference type="PROSITE" id="PS00197">
    <property type="entry name" value="2FE2S_FER_1"/>
    <property type="match status" value="1"/>
</dbReference>
<dbReference type="InterPro" id="IPR001041">
    <property type="entry name" value="2Fe-2S_ferredoxin-type"/>
</dbReference>
<dbReference type="PANTHER" id="PTHR45444:SF3">
    <property type="entry name" value="XANTHINE DEHYDROGENASE"/>
    <property type="match status" value="1"/>
</dbReference>
<evidence type="ECO:0000256" key="4">
    <source>
        <dbReference type="ARBA" id="ARBA00023002"/>
    </source>
</evidence>
<dbReference type="InterPro" id="IPR012175">
    <property type="entry name" value="Xanth_DH_ssu_bac"/>
</dbReference>
<accession>A0A401JCF6</accession>